<proteinExistence type="predicted"/>
<evidence type="ECO:0000313" key="1">
    <source>
        <dbReference type="EMBL" id="CAK61923.1"/>
    </source>
</evidence>
<dbReference type="EMBL" id="CT868017">
    <property type="protein sequence ID" value="CAK61923.1"/>
    <property type="molecule type" value="Genomic_DNA"/>
</dbReference>
<dbReference type="GeneID" id="5015107"/>
<evidence type="ECO:0008006" key="3">
    <source>
        <dbReference type="Google" id="ProtNLM"/>
    </source>
</evidence>
<sequence>METLPLDSATNLQVLLNPYYEKWRSQFMMCRKRQMLQNNAKKLQLEIVYMLAANFAAQPLPLFQCLGGHNINNSDLSIEQQYSIFSKTVVAGNRKHYYSNGQPEYCATELCEFVEYSQPYVNVNRITRSILKVGQNTKISTNNMYSQIHQQMFTLKYFNLLTELNFLIKI</sequence>
<dbReference type="HOGENOM" id="CLU_1573653_0_0_1"/>
<protein>
    <recommendedName>
        <fullName evidence="3">DDE Tnp4 domain-containing protein</fullName>
    </recommendedName>
</protein>
<dbReference type="InParanoid" id="A0BTQ6"/>
<keyword evidence="2" id="KW-1185">Reference proteome</keyword>
<evidence type="ECO:0000313" key="2">
    <source>
        <dbReference type="Proteomes" id="UP000000600"/>
    </source>
</evidence>
<dbReference type="KEGG" id="ptm:GSPATT00032155001"/>
<accession>A0BTQ6</accession>
<dbReference type="RefSeq" id="XP_001429321.1">
    <property type="nucleotide sequence ID" value="XM_001429284.1"/>
</dbReference>
<name>A0BTQ6_PARTE</name>
<organism evidence="1 2">
    <name type="scientific">Paramecium tetraurelia</name>
    <dbReference type="NCBI Taxonomy" id="5888"/>
    <lineage>
        <taxon>Eukaryota</taxon>
        <taxon>Sar</taxon>
        <taxon>Alveolata</taxon>
        <taxon>Ciliophora</taxon>
        <taxon>Intramacronucleata</taxon>
        <taxon>Oligohymenophorea</taxon>
        <taxon>Peniculida</taxon>
        <taxon>Parameciidae</taxon>
        <taxon>Paramecium</taxon>
    </lineage>
</organism>
<dbReference type="Proteomes" id="UP000000600">
    <property type="component" value="Unassembled WGS sequence"/>
</dbReference>
<gene>
    <name evidence="1" type="ORF">GSPATT00032155001</name>
</gene>
<reference evidence="1 2" key="1">
    <citation type="journal article" date="2006" name="Nature">
        <title>Global trends of whole-genome duplications revealed by the ciliate Paramecium tetraurelia.</title>
        <authorList>
            <consortium name="Genoscope"/>
            <person name="Aury J.-M."/>
            <person name="Jaillon O."/>
            <person name="Duret L."/>
            <person name="Noel B."/>
            <person name="Jubin C."/>
            <person name="Porcel B.M."/>
            <person name="Segurens B."/>
            <person name="Daubin V."/>
            <person name="Anthouard V."/>
            <person name="Aiach N."/>
            <person name="Arnaiz O."/>
            <person name="Billaut A."/>
            <person name="Beisson J."/>
            <person name="Blanc I."/>
            <person name="Bouhouche K."/>
            <person name="Camara F."/>
            <person name="Duharcourt S."/>
            <person name="Guigo R."/>
            <person name="Gogendeau D."/>
            <person name="Katinka M."/>
            <person name="Keller A.-M."/>
            <person name="Kissmehl R."/>
            <person name="Klotz C."/>
            <person name="Koll F."/>
            <person name="Le Moue A."/>
            <person name="Lepere C."/>
            <person name="Malinsky S."/>
            <person name="Nowacki M."/>
            <person name="Nowak J.K."/>
            <person name="Plattner H."/>
            <person name="Poulain J."/>
            <person name="Ruiz F."/>
            <person name="Serrano V."/>
            <person name="Zagulski M."/>
            <person name="Dessen P."/>
            <person name="Betermier M."/>
            <person name="Weissenbach J."/>
            <person name="Scarpelli C."/>
            <person name="Schachter V."/>
            <person name="Sperling L."/>
            <person name="Meyer E."/>
            <person name="Cohen J."/>
            <person name="Wincker P."/>
        </authorList>
    </citation>
    <scope>NUCLEOTIDE SEQUENCE [LARGE SCALE GENOMIC DNA]</scope>
    <source>
        <strain evidence="1 2">Stock d4-2</strain>
    </source>
</reference>
<dbReference type="AlphaFoldDB" id="A0BTQ6"/>